<dbReference type="EMBL" id="JBHSLD010000027">
    <property type="protein sequence ID" value="MFC5382422.1"/>
    <property type="molecule type" value="Genomic_DNA"/>
</dbReference>
<evidence type="ECO:0000313" key="7">
    <source>
        <dbReference type="Proteomes" id="UP001596122"/>
    </source>
</evidence>
<name>A0ABW0GR06_9MICO</name>
<dbReference type="RefSeq" id="WP_340268678.1">
    <property type="nucleotide sequence ID" value="NZ_JBBEOG010000003.1"/>
</dbReference>
<dbReference type="InterPro" id="IPR051423">
    <property type="entry name" value="CD225/Dispanin"/>
</dbReference>
<sequence length="101" mass="10413">MSTPYEPAPAGPPASEPPPSNLVWAILTTVLCCLPFGIVSIVFAAQVNSKWATGDFSGAQDASRKARLWAIVAAVAGIVYLVVVIGLFSAGIMAVPTEGQL</sequence>
<gene>
    <name evidence="6" type="ORF">ACFPJ6_16775</name>
</gene>
<keyword evidence="4 5" id="KW-0472">Membrane</keyword>
<feature type="transmembrane region" description="Helical" evidence="5">
    <location>
        <begin position="22"/>
        <end position="47"/>
    </location>
</feature>
<dbReference type="Proteomes" id="UP001596122">
    <property type="component" value="Unassembled WGS sequence"/>
</dbReference>
<comment type="caution">
    <text evidence="6">The sequence shown here is derived from an EMBL/GenBank/DDBJ whole genome shotgun (WGS) entry which is preliminary data.</text>
</comment>
<evidence type="ECO:0000256" key="4">
    <source>
        <dbReference type="ARBA" id="ARBA00023136"/>
    </source>
</evidence>
<evidence type="ECO:0000256" key="3">
    <source>
        <dbReference type="ARBA" id="ARBA00022989"/>
    </source>
</evidence>
<comment type="subcellular location">
    <subcellularLocation>
        <location evidence="1">Membrane</location>
    </subcellularLocation>
</comment>
<evidence type="ECO:0000256" key="2">
    <source>
        <dbReference type="ARBA" id="ARBA00022692"/>
    </source>
</evidence>
<dbReference type="InterPro" id="IPR007593">
    <property type="entry name" value="CD225/Dispanin_fam"/>
</dbReference>
<evidence type="ECO:0000256" key="1">
    <source>
        <dbReference type="ARBA" id="ARBA00004370"/>
    </source>
</evidence>
<dbReference type="Pfam" id="PF04505">
    <property type="entry name" value="CD225"/>
    <property type="match status" value="1"/>
</dbReference>
<organism evidence="6 7">
    <name type="scientific">Aquipuribacter nitratireducens</name>
    <dbReference type="NCBI Taxonomy" id="650104"/>
    <lineage>
        <taxon>Bacteria</taxon>
        <taxon>Bacillati</taxon>
        <taxon>Actinomycetota</taxon>
        <taxon>Actinomycetes</taxon>
        <taxon>Micrococcales</taxon>
        <taxon>Intrasporangiaceae</taxon>
        <taxon>Aquipuribacter</taxon>
    </lineage>
</organism>
<keyword evidence="3 5" id="KW-1133">Transmembrane helix</keyword>
<dbReference type="PANTHER" id="PTHR14948">
    <property type="entry name" value="NG5"/>
    <property type="match status" value="1"/>
</dbReference>
<dbReference type="PANTHER" id="PTHR14948:SF25">
    <property type="entry name" value="DUF4190 DOMAIN-CONTAINING PROTEIN"/>
    <property type="match status" value="1"/>
</dbReference>
<keyword evidence="7" id="KW-1185">Reference proteome</keyword>
<keyword evidence="2 5" id="KW-0812">Transmembrane</keyword>
<protein>
    <submittedName>
        <fullName evidence="6">CD225/dispanin family protein</fullName>
    </submittedName>
</protein>
<proteinExistence type="predicted"/>
<evidence type="ECO:0000313" key="6">
    <source>
        <dbReference type="EMBL" id="MFC5382422.1"/>
    </source>
</evidence>
<evidence type="ECO:0000256" key="5">
    <source>
        <dbReference type="SAM" id="Phobius"/>
    </source>
</evidence>
<feature type="transmembrane region" description="Helical" evidence="5">
    <location>
        <begin position="68"/>
        <end position="95"/>
    </location>
</feature>
<reference evidence="7" key="1">
    <citation type="journal article" date="2019" name="Int. J. Syst. Evol. Microbiol.">
        <title>The Global Catalogue of Microorganisms (GCM) 10K type strain sequencing project: providing services to taxonomists for standard genome sequencing and annotation.</title>
        <authorList>
            <consortium name="The Broad Institute Genomics Platform"/>
            <consortium name="The Broad Institute Genome Sequencing Center for Infectious Disease"/>
            <person name="Wu L."/>
            <person name="Ma J."/>
        </authorList>
    </citation>
    <scope>NUCLEOTIDE SEQUENCE [LARGE SCALE GENOMIC DNA]</scope>
    <source>
        <strain evidence="7">CCUG 43114</strain>
    </source>
</reference>
<accession>A0ABW0GR06</accession>